<proteinExistence type="predicted"/>
<dbReference type="EMBL" id="JBHLUN010000012">
    <property type="protein sequence ID" value="MFC0410061.1"/>
    <property type="molecule type" value="Genomic_DNA"/>
</dbReference>
<dbReference type="InterPro" id="IPR012467">
    <property type="entry name" value="DUF1684"/>
</dbReference>
<evidence type="ECO:0000313" key="1">
    <source>
        <dbReference type="EMBL" id="MFC0410061.1"/>
    </source>
</evidence>
<protein>
    <submittedName>
        <fullName evidence="1">DUF1684 domain-containing protein</fullName>
    </submittedName>
</protein>
<dbReference type="PANTHER" id="PTHR41913">
    <property type="entry name" value="DUF1684 DOMAIN-CONTAINING PROTEIN"/>
    <property type="match status" value="1"/>
</dbReference>
<dbReference type="Proteomes" id="UP001589865">
    <property type="component" value="Unassembled WGS sequence"/>
</dbReference>
<evidence type="ECO:0000313" key="2">
    <source>
        <dbReference type="Proteomes" id="UP001589865"/>
    </source>
</evidence>
<gene>
    <name evidence="1" type="ORF">ACFFGY_17550</name>
</gene>
<dbReference type="RefSeq" id="WP_377045807.1">
    <property type="nucleotide sequence ID" value="NZ_JBHLUN010000012.1"/>
</dbReference>
<comment type="caution">
    <text evidence="1">The sequence shown here is derived from an EMBL/GenBank/DDBJ whole genome shotgun (WGS) entry which is preliminary data.</text>
</comment>
<dbReference type="Pfam" id="PF07920">
    <property type="entry name" value="DUF1684"/>
    <property type="match status" value="1"/>
</dbReference>
<sequence length="192" mass="20888">MADLYAAIRAEPEPERAWQLWRDTRAALFRSHPQSPIEPAARAAHPGPRLYPYDPALRFAVTLRPPETAEVLELPAGADGAVVLDGFARTEGLGEALGGELVLYWMRGYGGGVFLPFADATSGRETYGAGRYLLDTIKSADLGRDGAGRTVLDFNFSYFPSCAYSPRYTCPLAPRGNRLPMAVRAGERLPEG</sequence>
<reference evidence="1 2" key="1">
    <citation type="submission" date="2024-09" db="EMBL/GenBank/DDBJ databases">
        <authorList>
            <person name="Sun Q."/>
            <person name="Mori K."/>
        </authorList>
    </citation>
    <scope>NUCLEOTIDE SEQUENCE [LARGE SCALE GENOMIC DNA]</scope>
    <source>
        <strain evidence="1 2">TBRC 5777</strain>
    </source>
</reference>
<accession>A0ABV6JWF9</accession>
<name>A0ABV6JWF9_9PROT</name>
<dbReference type="PANTHER" id="PTHR41913:SF1">
    <property type="entry name" value="DUF1684 DOMAIN-CONTAINING PROTEIN"/>
    <property type="match status" value="1"/>
</dbReference>
<keyword evidence="2" id="KW-1185">Reference proteome</keyword>
<organism evidence="1 2">
    <name type="scientific">Roseomonas elaeocarpi</name>
    <dbReference type="NCBI Taxonomy" id="907779"/>
    <lineage>
        <taxon>Bacteria</taxon>
        <taxon>Pseudomonadati</taxon>
        <taxon>Pseudomonadota</taxon>
        <taxon>Alphaproteobacteria</taxon>
        <taxon>Acetobacterales</taxon>
        <taxon>Roseomonadaceae</taxon>
        <taxon>Roseomonas</taxon>
    </lineage>
</organism>